<evidence type="ECO:0000313" key="1">
    <source>
        <dbReference type="EMBL" id="ETP53979.1"/>
    </source>
</evidence>
<accession>W3A631</accession>
<reference evidence="1 2" key="1">
    <citation type="submission" date="2013-11" db="EMBL/GenBank/DDBJ databases">
        <title>The Genome Sequence of Phytophthora parasitica P10297.</title>
        <authorList>
            <consortium name="The Broad Institute Genomics Platform"/>
            <person name="Russ C."/>
            <person name="Tyler B."/>
            <person name="Panabieres F."/>
            <person name="Shan W."/>
            <person name="Tripathy S."/>
            <person name="Grunwald N."/>
            <person name="Machado M."/>
            <person name="Johnson C.S."/>
            <person name="Walker B."/>
            <person name="Young S.K."/>
            <person name="Zeng Q."/>
            <person name="Gargeya S."/>
            <person name="Fitzgerald M."/>
            <person name="Haas B."/>
            <person name="Abouelleil A."/>
            <person name="Allen A.W."/>
            <person name="Alvarado L."/>
            <person name="Arachchi H.M."/>
            <person name="Berlin A.M."/>
            <person name="Chapman S.B."/>
            <person name="Gainer-Dewar J."/>
            <person name="Goldberg J."/>
            <person name="Griggs A."/>
            <person name="Gujja S."/>
            <person name="Hansen M."/>
            <person name="Howarth C."/>
            <person name="Imamovic A."/>
            <person name="Ireland A."/>
            <person name="Larimer J."/>
            <person name="McCowan C."/>
            <person name="Murphy C."/>
            <person name="Pearson M."/>
            <person name="Poon T.W."/>
            <person name="Priest M."/>
            <person name="Roberts A."/>
            <person name="Saif S."/>
            <person name="Shea T."/>
            <person name="Sisk P."/>
            <person name="Sykes S."/>
            <person name="Wortman J."/>
            <person name="Nusbaum C."/>
            <person name="Birren B."/>
        </authorList>
    </citation>
    <scope>NUCLEOTIDE SEQUENCE [LARGE SCALE GENOMIC DNA]</scope>
    <source>
        <strain evidence="1 2">P10297</strain>
    </source>
</reference>
<organism evidence="1 2">
    <name type="scientific">Phytophthora nicotianae P10297</name>
    <dbReference type="NCBI Taxonomy" id="1317064"/>
    <lineage>
        <taxon>Eukaryota</taxon>
        <taxon>Sar</taxon>
        <taxon>Stramenopiles</taxon>
        <taxon>Oomycota</taxon>
        <taxon>Peronosporomycetes</taxon>
        <taxon>Peronosporales</taxon>
        <taxon>Peronosporaceae</taxon>
        <taxon>Phytophthora</taxon>
    </lineage>
</organism>
<proteinExistence type="predicted"/>
<dbReference type="Proteomes" id="UP000018948">
    <property type="component" value="Unassembled WGS sequence"/>
</dbReference>
<dbReference type="OrthoDB" id="133225at2759"/>
<evidence type="ECO:0000313" key="2">
    <source>
        <dbReference type="Proteomes" id="UP000018948"/>
    </source>
</evidence>
<sequence length="74" mass="7776">MAPRVALPAPASTPVGMPMTAIPSYGDVTIQVPSTSRNDGGDGAARHELWWNAANVVGSSRSSGAYEHGRPWAW</sequence>
<comment type="caution">
    <text evidence="1">The sequence shown here is derived from an EMBL/GenBank/DDBJ whole genome shotgun (WGS) entry which is preliminary data.</text>
</comment>
<dbReference type="AlphaFoldDB" id="W3A631"/>
<name>W3A631_PHYNI</name>
<protein>
    <submittedName>
        <fullName evidence="1">Uncharacterized protein</fullName>
    </submittedName>
</protein>
<gene>
    <name evidence="1" type="ORF">F442_01178</name>
</gene>
<dbReference type="EMBL" id="ANIY01000207">
    <property type="protein sequence ID" value="ETP53979.1"/>
    <property type="molecule type" value="Genomic_DNA"/>
</dbReference>